<comment type="caution">
    <text evidence="2">The sequence shown here is derived from an EMBL/GenBank/DDBJ whole genome shotgun (WGS) entry which is preliminary data.</text>
</comment>
<keyword evidence="3" id="KW-1185">Reference proteome</keyword>
<evidence type="ECO:0000313" key="3">
    <source>
        <dbReference type="Proteomes" id="UP000579647"/>
    </source>
</evidence>
<sequence length="112" mass="12996">MDARGQIQTQTETTETDPMTEAKDAFMTLRGLAFTVEWRRFPWTYGADVDRALIGPPYLGYVSLGLKDETHWGYQSRDGRTWRYVPRDHVAQLVREVCNEFAGFTPPLPRRK</sequence>
<dbReference type="RefSeq" id="WP_246420230.1">
    <property type="nucleotide sequence ID" value="NZ_BAAAKM010000035.1"/>
</dbReference>
<dbReference type="Proteomes" id="UP000579647">
    <property type="component" value="Unassembled WGS sequence"/>
</dbReference>
<gene>
    <name evidence="2" type="ORF">HNR07_002092</name>
</gene>
<reference evidence="2 3" key="1">
    <citation type="submission" date="2020-08" db="EMBL/GenBank/DDBJ databases">
        <title>Sequencing the genomes of 1000 actinobacteria strains.</title>
        <authorList>
            <person name="Klenk H.-P."/>
        </authorList>
    </citation>
    <scope>NUCLEOTIDE SEQUENCE [LARGE SCALE GENOMIC DNA]</scope>
    <source>
        <strain evidence="2 3">DSM 44598</strain>
    </source>
</reference>
<name>A0A840WG84_9ACTN</name>
<feature type="region of interest" description="Disordered" evidence="1">
    <location>
        <begin position="1"/>
        <end position="20"/>
    </location>
</feature>
<evidence type="ECO:0000256" key="1">
    <source>
        <dbReference type="SAM" id="MobiDB-lite"/>
    </source>
</evidence>
<accession>A0A840WG84</accession>
<protein>
    <submittedName>
        <fullName evidence="2">Uncharacterized protein</fullName>
    </submittedName>
</protein>
<organism evidence="2 3">
    <name type="scientific">Nocardiopsis metallicus</name>
    <dbReference type="NCBI Taxonomy" id="179819"/>
    <lineage>
        <taxon>Bacteria</taxon>
        <taxon>Bacillati</taxon>
        <taxon>Actinomycetota</taxon>
        <taxon>Actinomycetes</taxon>
        <taxon>Streptosporangiales</taxon>
        <taxon>Nocardiopsidaceae</taxon>
        <taxon>Nocardiopsis</taxon>
    </lineage>
</organism>
<evidence type="ECO:0000313" key="2">
    <source>
        <dbReference type="EMBL" id="MBB5490955.1"/>
    </source>
</evidence>
<dbReference type="AlphaFoldDB" id="A0A840WG84"/>
<dbReference type="EMBL" id="JACHDO010000001">
    <property type="protein sequence ID" value="MBB5490955.1"/>
    <property type="molecule type" value="Genomic_DNA"/>
</dbReference>
<proteinExistence type="predicted"/>